<reference evidence="4 5" key="1">
    <citation type="submission" date="2018-09" db="EMBL/GenBank/DDBJ databases">
        <title>Genomic investigation of the strawberry pathogen Phytophthora fragariae indicates pathogenicity is determined by transcriptional variation in three key races.</title>
        <authorList>
            <person name="Adams T.M."/>
            <person name="Armitage A.D."/>
            <person name="Sobczyk M.K."/>
            <person name="Bates H.J."/>
            <person name="Dunwell J.M."/>
            <person name="Nellist C.F."/>
            <person name="Harrison R.J."/>
        </authorList>
    </citation>
    <scope>NUCLEOTIDE SEQUENCE [LARGE SCALE GENOMIC DNA]</scope>
    <source>
        <strain evidence="4 5">SCRP245</strain>
    </source>
</reference>
<evidence type="ECO:0000313" key="4">
    <source>
        <dbReference type="EMBL" id="KAE8955429.1"/>
    </source>
</evidence>
<evidence type="ECO:0000256" key="2">
    <source>
        <dbReference type="SAM" id="SignalP"/>
    </source>
</evidence>
<evidence type="ECO:0000256" key="1">
    <source>
        <dbReference type="SAM" id="MobiDB-lite"/>
    </source>
</evidence>
<dbReference type="GO" id="GO:0020037">
    <property type="term" value="F:heme binding"/>
    <property type="evidence" value="ECO:0007669"/>
    <property type="project" value="InterPro"/>
</dbReference>
<proteinExistence type="predicted"/>
<sequence length="160" mass="18370">MSFFALFCIYHGMCCYKSCACVLRALRLVLLHRDPERCGRARTTLRYYAYRADHSLVDKYSTRDDNYSQVGDFYRKMLDPAARERLTSYLARSLVNAPKPVQTRAIANFTKCDPHYGRRVQEKVAALTQQKKRTACPAKLNPPRKSFVAAPPSDNMAPRL</sequence>
<dbReference type="Proteomes" id="UP000460718">
    <property type="component" value="Unassembled WGS sequence"/>
</dbReference>
<feature type="chain" id="PRO_5025378895" description="Catalase immune-responsive domain-containing protein" evidence="2">
    <location>
        <begin position="21"/>
        <end position="160"/>
    </location>
</feature>
<feature type="signal peptide" evidence="2">
    <location>
        <begin position="1"/>
        <end position="20"/>
    </location>
</feature>
<accession>A0A6A3GD16</accession>
<dbReference type="Gene3D" id="1.20.1370.60">
    <property type="match status" value="1"/>
</dbReference>
<gene>
    <name evidence="4" type="ORF">PF011_g31795</name>
</gene>
<comment type="caution">
    <text evidence="4">The sequence shown here is derived from an EMBL/GenBank/DDBJ whole genome shotgun (WGS) entry which is preliminary data.</text>
</comment>
<feature type="domain" description="Catalase immune-responsive" evidence="3">
    <location>
        <begin position="62"/>
        <end position="124"/>
    </location>
</feature>
<evidence type="ECO:0000313" key="5">
    <source>
        <dbReference type="Proteomes" id="UP000460718"/>
    </source>
</evidence>
<keyword evidence="2" id="KW-0732">Signal</keyword>
<dbReference type="Pfam" id="PF06628">
    <property type="entry name" value="Catalase-rel"/>
    <property type="match status" value="1"/>
</dbReference>
<dbReference type="InterPro" id="IPR020835">
    <property type="entry name" value="Catalase_sf"/>
</dbReference>
<dbReference type="InterPro" id="IPR010582">
    <property type="entry name" value="Catalase_immune_responsive"/>
</dbReference>
<dbReference type="EMBL" id="QXFW01008396">
    <property type="protein sequence ID" value="KAE8955429.1"/>
    <property type="molecule type" value="Genomic_DNA"/>
</dbReference>
<feature type="region of interest" description="Disordered" evidence="1">
    <location>
        <begin position="132"/>
        <end position="160"/>
    </location>
</feature>
<organism evidence="4 5">
    <name type="scientific">Phytophthora fragariae</name>
    <dbReference type="NCBI Taxonomy" id="53985"/>
    <lineage>
        <taxon>Eukaryota</taxon>
        <taxon>Sar</taxon>
        <taxon>Stramenopiles</taxon>
        <taxon>Oomycota</taxon>
        <taxon>Peronosporomycetes</taxon>
        <taxon>Peronosporales</taxon>
        <taxon>Peronosporaceae</taxon>
        <taxon>Phytophthora</taxon>
    </lineage>
</organism>
<protein>
    <recommendedName>
        <fullName evidence="3">Catalase immune-responsive domain-containing protein</fullName>
    </recommendedName>
</protein>
<evidence type="ECO:0000259" key="3">
    <source>
        <dbReference type="Pfam" id="PF06628"/>
    </source>
</evidence>
<name>A0A6A3GD16_9STRA</name>
<dbReference type="AlphaFoldDB" id="A0A6A3GD16"/>
<dbReference type="SUPFAM" id="SSF56634">
    <property type="entry name" value="Heme-dependent catalase-like"/>
    <property type="match status" value="1"/>
</dbReference>